<reference evidence="2 3" key="1">
    <citation type="journal article" date="2017" name="DNA Res.">
        <title>Complete genome sequence and expression profile of the commercial lytic enzyme producer Lysobacter enzymogenes M497-1.</title>
        <authorList>
            <person name="Takami H."/>
            <person name="Toyoda A."/>
            <person name="Uchiyama I."/>
            <person name="Itoh T."/>
            <person name="Takaki Y."/>
            <person name="Arai W."/>
            <person name="Nishi S."/>
            <person name="Kawai M."/>
            <person name="Shinya K."/>
            <person name="Ikeda H."/>
        </authorList>
    </citation>
    <scope>NUCLEOTIDE SEQUENCE [LARGE SCALE GENOMIC DNA]</scope>
    <source>
        <strain evidence="2 3">M497-1</strain>
    </source>
</reference>
<dbReference type="GO" id="GO:0003700">
    <property type="term" value="F:DNA-binding transcription factor activity"/>
    <property type="evidence" value="ECO:0007669"/>
    <property type="project" value="InterPro"/>
</dbReference>
<name>A0AAU9ATN4_LYSEN</name>
<dbReference type="AlphaFoldDB" id="A0AAU9ATN4"/>
<protein>
    <submittedName>
        <fullName evidence="2">MarR family transcriptional regulator</fullName>
    </submittedName>
</protein>
<dbReference type="SUPFAM" id="SSF46785">
    <property type="entry name" value="Winged helix' DNA-binding domain"/>
    <property type="match status" value="1"/>
</dbReference>
<evidence type="ECO:0000259" key="1">
    <source>
        <dbReference type="PROSITE" id="PS50995"/>
    </source>
</evidence>
<dbReference type="RefSeq" id="WP_096378159.1">
    <property type="nucleotide sequence ID" value="NZ_AP014940.1"/>
</dbReference>
<dbReference type="InterPro" id="IPR039422">
    <property type="entry name" value="MarR/SlyA-like"/>
</dbReference>
<evidence type="ECO:0000313" key="3">
    <source>
        <dbReference type="Proteomes" id="UP000218824"/>
    </source>
</evidence>
<dbReference type="PANTHER" id="PTHR33164:SF106">
    <property type="entry name" value="TRANSCRIPTIONAL REGULATORY PROTEIN"/>
    <property type="match status" value="1"/>
</dbReference>
<dbReference type="EMBL" id="AP014940">
    <property type="protein sequence ID" value="BAV97917.1"/>
    <property type="molecule type" value="Genomic_DNA"/>
</dbReference>
<dbReference type="GeneID" id="83064287"/>
<sequence>MAKQSKISPPADPSLVEQVGLCVRKMGAQSVLTSQVIAQIFEMHTTDLEVLDLIFLRKQVTAGQLAEATGLSTGSVTALIDRLATAGYVERTTCAEDRRRVLVSVRPEAIEPIKSVYMDMKRRMSALWSGYSASELELVCDFLTRSTALQVECVTTIRADNAVDRPTKKTSRNRRKNHAV</sequence>
<gene>
    <name evidence="2" type="ORF">LEN_2430</name>
</gene>
<dbReference type="InterPro" id="IPR036388">
    <property type="entry name" value="WH-like_DNA-bd_sf"/>
</dbReference>
<dbReference type="Pfam" id="PF12802">
    <property type="entry name" value="MarR_2"/>
    <property type="match status" value="1"/>
</dbReference>
<organism evidence="2 3">
    <name type="scientific">Lysobacter enzymogenes</name>
    <dbReference type="NCBI Taxonomy" id="69"/>
    <lineage>
        <taxon>Bacteria</taxon>
        <taxon>Pseudomonadati</taxon>
        <taxon>Pseudomonadota</taxon>
        <taxon>Gammaproteobacteria</taxon>
        <taxon>Lysobacterales</taxon>
        <taxon>Lysobacteraceae</taxon>
        <taxon>Lysobacter</taxon>
    </lineage>
</organism>
<accession>A0AAU9ATN4</accession>
<dbReference type="PRINTS" id="PR00598">
    <property type="entry name" value="HTHMARR"/>
</dbReference>
<evidence type="ECO:0000313" key="2">
    <source>
        <dbReference type="EMBL" id="BAV97917.1"/>
    </source>
</evidence>
<dbReference type="SMART" id="SM00347">
    <property type="entry name" value="HTH_MARR"/>
    <property type="match status" value="1"/>
</dbReference>
<dbReference type="GO" id="GO:0006950">
    <property type="term" value="P:response to stress"/>
    <property type="evidence" value="ECO:0007669"/>
    <property type="project" value="TreeGrafter"/>
</dbReference>
<dbReference type="InterPro" id="IPR011991">
    <property type="entry name" value="ArsR-like_HTH"/>
</dbReference>
<proteinExistence type="predicted"/>
<feature type="domain" description="HTH marR-type" evidence="1">
    <location>
        <begin position="12"/>
        <end position="148"/>
    </location>
</feature>
<dbReference type="KEGG" id="lem:LEN_2430"/>
<dbReference type="PANTHER" id="PTHR33164">
    <property type="entry name" value="TRANSCRIPTIONAL REGULATOR, MARR FAMILY"/>
    <property type="match status" value="1"/>
</dbReference>
<dbReference type="CDD" id="cd00090">
    <property type="entry name" value="HTH_ARSR"/>
    <property type="match status" value="1"/>
</dbReference>
<dbReference type="PROSITE" id="PS50995">
    <property type="entry name" value="HTH_MARR_2"/>
    <property type="match status" value="1"/>
</dbReference>
<dbReference type="InterPro" id="IPR000835">
    <property type="entry name" value="HTH_MarR-typ"/>
</dbReference>
<dbReference type="InterPro" id="IPR036390">
    <property type="entry name" value="WH_DNA-bd_sf"/>
</dbReference>
<dbReference type="Proteomes" id="UP000218824">
    <property type="component" value="Chromosome"/>
</dbReference>
<dbReference type="Gene3D" id="1.10.10.10">
    <property type="entry name" value="Winged helix-like DNA-binding domain superfamily/Winged helix DNA-binding domain"/>
    <property type="match status" value="1"/>
</dbReference>